<dbReference type="RefSeq" id="WP_148137019.1">
    <property type="nucleotide sequence ID" value="NZ_CP017634.1"/>
</dbReference>
<reference evidence="3 4" key="1">
    <citation type="submission" date="2016-10" db="EMBL/GenBank/DDBJ databases">
        <title>Complete Genome Sequence of Peptococcaceae strain DCMF.</title>
        <authorList>
            <person name="Edwards R.J."/>
            <person name="Holland S.I."/>
            <person name="Deshpande N.P."/>
            <person name="Wong Y.K."/>
            <person name="Ertan H."/>
            <person name="Manefield M."/>
            <person name="Russell T.L."/>
            <person name="Lee M.J."/>
        </authorList>
    </citation>
    <scope>NUCLEOTIDE SEQUENCE [LARGE SCALE GENOMIC DNA]</scope>
    <source>
        <strain evidence="3 4">DCMF</strain>
    </source>
</reference>
<dbReference type="Gene3D" id="3.90.76.10">
    <property type="entry name" value="Dipeptide-binding Protein, Domain 1"/>
    <property type="match status" value="1"/>
</dbReference>
<keyword evidence="1" id="KW-0732">Signal</keyword>
<dbReference type="Gene3D" id="3.10.105.10">
    <property type="entry name" value="Dipeptide-binding Protein, Domain 3"/>
    <property type="match status" value="1"/>
</dbReference>
<dbReference type="PANTHER" id="PTHR30290">
    <property type="entry name" value="PERIPLASMIC BINDING COMPONENT OF ABC TRANSPORTER"/>
    <property type="match status" value="1"/>
</dbReference>
<feature type="chain" id="PRO_5038568123" description="Solute-binding protein family 5 domain-containing protein" evidence="1">
    <location>
        <begin position="24"/>
        <end position="531"/>
    </location>
</feature>
<dbReference type="Gene3D" id="3.40.190.10">
    <property type="entry name" value="Periplasmic binding protein-like II"/>
    <property type="match status" value="1"/>
</dbReference>
<evidence type="ECO:0000313" key="3">
    <source>
        <dbReference type="EMBL" id="ATW27648.1"/>
    </source>
</evidence>
<dbReference type="Proteomes" id="UP000323521">
    <property type="component" value="Chromosome"/>
</dbReference>
<dbReference type="OrthoDB" id="137511at2"/>
<dbReference type="Pfam" id="PF00496">
    <property type="entry name" value="SBP_bac_5"/>
    <property type="match status" value="1"/>
</dbReference>
<dbReference type="GO" id="GO:0042597">
    <property type="term" value="C:periplasmic space"/>
    <property type="evidence" value="ECO:0007669"/>
    <property type="project" value="UniProtKB-ARBA"/>
</dbReference>
<gene>
    <name evidence="3" type="ORF">DCMF_25405</name>
</gene>
<dbReference type="PIRSF" id="PIRSF002741">
    <property type="entry name" value="MppA"/>
    <property type="match status" value="1"/>
</dbReference>
<dbReference type="InterPro" id="IPR000914">
    <property type="entry name" value="SBP_5_dom"/>
</dbReference>
<dbReference type="CDD" id="cd08512">
    <property type="entry name" value="PBP2_NikA_DppA_OppA_like_7"/>
    <property type="match status" value="1"/>
</dbReference>
<dbReference type="EMBL" id="CP017634">
    <property type="protein sequence ID" value="ATW27648.1"/>
    <property type="molecule type" value="Genomic_DNA"/>
</dbReference>
<dbReference type="PROSITE" id="PS51257">
    <property type="entry name" value="PROKAR_LIPOPROTEIN"/>
    <property type="match status" value="1"/>
</dbReference>
<feature type="signal peptide" evidence="1">
    <location>
        <begin position="1"/>
        <end position="23"/>
    </location>
</feature>
<dbReference type="PANTHER" id="PTHR30290:SF34">
    <property type="entry name" value="ABC TRANSPORTER, PERIPLASMIC OLIGO-PEPTIDE BINDING PROTEIN, PUTATIVE-RELATED"/>
    <property type="match status" value="1"/>
</dbReference>
<protein>
    <recommendedName>
        <fullName evidence="2">Solute-binding protein family 5 domain-containing protein</fullName>
    </recommendedName>
</protein>
<dbReference type="GO" id="GO:0015833">
    <property type="term" value="P:peptide transport"/>
    <property type="evidence" value="ECO:0007669"/>
    <property type="project" value="TreeGrafter"/>
</dbReference>
<dbReference type="GO" id="GO:0043190">
    <property type="term" value="C:ATP-binding cassette (ABC) transporter complex"/>
    <property type="evidence" value="ECO:0007669"/>
    <property type="project" value="InterPro"/>
</dbReference>
<dbReference type="InterPro" id="IPR039424">
    <property type="entry name" value="SBP_5"/>
</dbReference>
<proteinExistence type="predicted"/>
<accession>A0A3G1KYT4</accession>
<sequence>MMRRKIGVIVAGALLALSLSVSGCGTQKEEAPQTEKAPSIAHVALYMAPVTDWDPAIAANTENQVFLNTYETLLKYESETDSFKPVLATEYTKSADGLVWTFKLRQGVKFHDGTDFNADAVKFSIDRTMRMKKGASYIWSVVKEIKVIDADTVQFTLTEPAPLDIIASSSQAALIYSPTAVGQDDQKGTDWFTQGNICGTGPYMLQSQVAGNGVVLTRFEDYWGGWSGNHFDKVVFKLVGENSSRRQLIESGEADVATNLLPDDLIALQSNPNVQVVISDAYKSVTAFLNTQKEPLKNKLVRQAIAFSFPYDGYVKYVKLGQFGSIGVDPLLPKGLWGALDQNPYTYDLEKAKDLLEEAGYAEGELKISVTNLAGTDDRKKTLELWKSELAKIGVTLDIQNMQSDAMLALARRPNADERQDIIVLGNWPDIISPMSYYASQVKSSGSWSFSYFTSPEIDQEIDAANAMSGIDRAKAEEMFQAIGKKVAEECITINFGDDKSVMVLNKNFKGFKPNSGYESVVFMYDCYREE</sequence>
<evidence type="ECO:0000256" key="1">
    <source>
        <dbReference type="SAM" id="SignalP"/>
    </source>
</evidence>
<evidence type="ECO:0000313" key="4">
    <source>
        <dbReference type="Proteomes" id="UP000323521"/>
    </source>
</evidence>
<keyword evidence="4" id="KW-1185">Reference proteome</keyword>
<dbReference type="AlphaFoldDB" id="A0A3G1KYT4"/>
<evidence type="ECO:0000259" key="2">
    <source>
        <dbReference type="Pfam" id="PF00496"/>
    </source>
</evidence>
<dbReference type="InterPro" id="IPR030678">
    <property type="entry name" value="Peptide/Ni-bd"/>
</dbReference>
<organism evidence="3 4">
    <name type="scientific">Formimonas warabiya</name>
    <dbReference type="NCBI Taxonomy" id="1761012"/>
    <lineage>
        <taxon>Bacteria</taxon>
        <taxon>Bacillati</taxon>
        <taxon>Bacillota</taxon>
        <taxon>Clostridia</taxon>
        <taxon>Eubacteriales</taxon>
        <taxon>Peptococcaceae</taxon>
        <taxon>Candidatus Formimonas</taxon>
    </lineage>
</organism>
<name>A0A3G1KYT4_FORW1</name>
<dbReference type="GO" id="GO:1904680">
    <property type="term" value="F:peptide transmembrane transporter activity"/>
    <property type="evidence" value="ECO:0007669"/>
    <property type="project" value="TreeGrafter"/>
</dbReference>
<dbReference type="SUPFAM" id="SSF53850">
    <property type="entry name" value="Periplasmic binding protein-like II"/>
    <property type="match status" value="1"/>
</dbReference>
<feature type="domain" description="Solute-binding protein family 5" evidence="2">
    <location>
        <begin position="83"/>
        <end position="447"/>
    </location>
</feature>
<dbReference type="KEGG" id="fwa:DCMF_25405"/>